<dbReference type="PANTHER" id="PTHR46475:SF7">
    <property type="entry name" value="REGULATORY PROTEIN, PUTATIVE-RELATED"/>
    <property type="match status" value="1"/>
</dbReference>
<reference evidence="16 17" key="3">
    <citation type="submission" date="2019-11" db="EMBL/GenBank/DDBJ databases">
        <title>A de novo genome assembly of a pear dwarfing rootstock.</title>
        <authorList>
            <person name="Wang F."/>
            <person name="Wang J."/>
            <person name="Li S."/>
            <person name="Zhang Y."/>
            <person name="Fang M."/>
            <person name="Ma L."/>
            <person name="Zhao Y."/>
            <person name="Jiang S."/>
        </authorList>
    </citation>
    <scope>NUCLEOTIDE SEQUENCE [LARGE SCALE GENOMIC DNA]</scope>
    <source>
        <strain evidence="16">S2</strain>
        <tissue evidence="16">Leaf</tissue>
    </source>
</reference>
<dbReference type="Gene3D" id="1.25.40.20">
    <property type="entry name" value="Ankyrin repeat-containing domain"/>
    <property type="match status" value="2"/>
</dbReference>
<dbReference type="SMART" id="SM00248">
    <property type="entry name" value="ANK"/>
    <property type="match status" value="4"/>
</dbReference>
<dbReference type="GO" id="GO:0050832">
    <property type="term" value="P:defense response to fungus"/>
    <property type="evidence" value="ECO:0007669"/>
    <property type="project" value="TreeGrafter"/>
</dbReference>
<dbReference type="InterPro" id="IPR036770">
    <property type="entry name" value="Ankyrin_rpt-contain_sf"/>
</dbReference>
<evidence type="ECO:0000256" key="5">
    <source>
        <dbReference type="ARBA" id="ARBA00022771"/>
    </source>
</evidence>
<evidence type="ECO:0000313" key="17">
    <source>
        <dbReference type="Proteomes" id="UP000327157"/>
    </source>
</evidence>
<reference evidence="16 17" key="1">
    <citation type="submission" date="2019-09" db="EMBL/GenBank/DDBJ databases">
        <authorList>
            <person name="Ou C."/>
        </authorList>
    </citation>
    <scope>NUCLEOTIDE SEQUENCE [LARGE SCALE GENOMIC DNA]</scope>
    <source>
        <strain evidence="16">S2</strain>
        <tissue evidence="16">Leaf</tissue>
    </source>
</reference>
<dbReference type="Pfam" id="PF12796">
    <property type="entry name" value="Ank_2"/>
    <property type="match status" value="2"/>
</dbReference>
<dbReference type="EMBL" id="SMOL01000487">
    <property type="protein sequence ID" value="KAB2610862.1"/>
    <property type="molecule type" value="Genomic_DNA"/>
</dbReference>
<dbReference type="SUPFAM" id="SSF54695">
    <property type="entry name" value="POZ domain"/>
    <property type="match status" value="2"/>
</dbReference>
<dbReference type="InterPro" id="IPR057250">
    <property type="entry name" value="Znf_C2HC_NPR-type"/>
</dbReference>
<organism evidence="16 17">
    <name type="scientific">Pyrus ussuriensis x Pyrus communis</name>
    <dbReference type="NCBI Taxonomy" id="2448454"/>
    <lineage>
        <taxon>Eukaryota</taxon>
        <taxon>Viridiplantae</taxon>
        <taxon>Streptophyta</taxon>
        <taxon>Embryophyta</taxon>
        <taxon>Tracheophyta</taxon>
        <taxon>Spermatophyta</taxon>
        <taxon>Magnoliopsida</taxon>
        <taxon>eudicotyledons</taxon>
        <taxon>Gunneridae</taxon>
        <taxon>Pentapetalae</taxon>
        <taxon>rosids</taxon>
        <taxon>fabids</taxon>
        <taxon>Rosales</taxon>
        <taxon>Rosaceae</taxon>
        <taxon>Amygdaloideae</taxon>
        <taxon>Maleae</taxon>
        <taxon>Pyrus</taxon>
    </lineage>
</organism>
<dbReference type="PROSITE" id="PS50097">
    <property type="entry name" value="BTB"/>
    <property type="match status" value="2"/>
</dbReference>
<dbReference type="SMART" id="SM00225">
    <property type="entry name" value="BTB"/>
    <property type="match status" value="2"/>
</dbReference>
<evidence type="ECO:0000256" key="4">
    <source>
        <dbReference type="ARBA" id="ARBA00022737"/>
    </source>
</evidence>
<evidence type="ECO:0000256" key="7">
    <source>
        <dbReference type="ARBA" id="ARBA00022821"/>
    </source>
</evidence>
<feature type="repeat" description="ANK" evidence="12">
    <location>
        <begin position="275"/>
        <end position="307"/>
    </location>
</feature>
<keyword evidence="6" id="KW-0833">Ubl conjugation pathway</keyword>
<dbReference type="Pfam" id="PF12313">
    <property type="entry name" value="NPR1_like_C"/>
    <property type="match status" value="2"/>
</dbReference>
<comment type="pathway">
    <text evidence="2">Protein modification; protein ubiquitination.</text>
</comment>
<evidence type="ECO:0000256" key="10">
    <source>
        <dbReference type="ARBA" id="ARBA00023242"/>
    </source>
</evidence>
<dbReference type="InterPro" id="IPR011333">
    <property type="entry name" value="SKP1/BTB/POZ_sf"/>
</dbReference>
<dbReference type="CDD" id="cd18310">
    <property type="entry name" value="BTB_POZ_NPR_plant"/>
    <property type="match status" value="2"/>
</dbReference>
<protein>
    <submittedName>
        <fullName evidence="16">Regulatory protein NPR3-like</fullName>
    </submittedName>
</protein>
<keyword evidence="4" id="KW-0677">Repeat</keyword>
<dbReference type="PANTHER" id="PTHR46475">
    <property type="entry name" value="REGULATORY PROTEIN NPR3"/>
    <property type="match status" value="1"/>
</dbReference>
<dbReference type="InterPro" id="IPR021094">
    <property type="entry name" value="NPR1/NIM1-like_C"/>
</dbReference>
<dbReference type="SUPFAM" id="SSF48403">
    <property type="entry name" value="Ankyrin repeat"/>
    <property type="match status" value="1"/>
</dbReference>
<evidence type="ECO:0000256" key="3">
    <source>
        <dbReference type="ARBA" id="ARBA00022723"/>
    </source>
</evidence>
<keyword evidence="7" id="KW-0611">Plant defense</keyword>
<sequence length="1102" mass="123944">MGYEAQRLLLDHEYDCSDAEIVVEGNTVGVNRCILASRSQFFQDLFRKGSDDAKKEGKPRYLMSELVPNGRVGYEAFKVFLNYLYTGKLNPSPVEVSTCVDDRCPHDACGPAISYAVELMYASSTFQMKELVQLVQHHLSNFVEKALVEDVIPILVAAFHCQLDQLLSHCIQMVARSDLDNVAIEKELPHKVSNDIKLIRPKPQEMEPVEDERIRSIHKALDSDDVELVGLLLKESGITLDEAYALHYAVAYCDPKVVKEVLGLGKANPNLCNSRGHTALHVAARRKLPAVLVPLLKWGASASETTSNGQTPVAICRRLTRPKDFWENTQQGQESNNDRLCIDLLEREMQRNSISGNMSIISKEIADDLHVRLDYLENRVAFARLLFPAEAKLAMEMADAHSTSAYTGLTASRGSSGNLREVDLNETPSGRTKRLQAKMQALLNTVKMGRRFFPNCSEVLDKFLEDELDMPDFILEKGTPEEQRIKRMRSHILVSNMLARMNIFNRSMDNVNELSLSFSSSSYLSNGSSSNHVSASSSASSQPAPSIEHYLSLRKLSDNLERLLLDHEYDYSDAEIVVEGNTVGVNRCILASRSQFFQDLFRKGSDDAKKEGKPRYLMSELVPNGKVGYEAFKVFLNYLYTGKLNPSPVEVSTCVDGRCPHDACGPAISYAVELMYASSTFQMKELVQLVQHCLSNFVEKALVEDVIPILVAAFHCQLDQLLSHCIQMVASSDLDIMAIEKELPHKVSNDIKLIRPKPQEMEPVEDKRIRSIHKALDSDDVELVGLLLKESGITLDEAYALHYAVAYCDPKVVKEVLGLGKANPNLCNSRGHTALHVAARRKLPAVLVPLLKWGASASETTSNGQTPVAICRRLTRPKDFCENTQRGQESNKDRLCIDLLEREMQRNSISGNMSIISKEIADDLHMRLDYLEDRVAFARLLFPAEAKLAMEMADAHSTSVYTGLTASRGSSGNLREVDLNETPSGRTKRLQTKMQALLNTVKIGRHFFPNCSEVLDKFLEDELDMPDFILEKGTTEEQRIKRMRFLELKEDVQQAFYKDIAEQNRSALSFSSSYCESRQQSRKDQTNQWFILTVWQHEFLNM</sequence>
<keyword evidence="9 12" id="KW-0040">ANK repeat</keyword>
<keyword evidence="10" id="KW-0539">Nucleus</keyword>
<feature type="domain" description="BTB" evidence="14">
    <location>
        <begin position="17"/>
        <end position="93"/>
    </location>
</feature>
<feature type="domain" description="C2HC NPR-type" evidence="15">
    <location>
        <begin position="651"/>
        <end position="665"/>
    </location>
</feature>
<dbReference type="GO" id="GO:0008270">
    <property type="term" value="F:zinc ion binding"/>
    <property type="evidence" value="ECO:0007669"/>
    <property type="project" value="UniProtKB-KW"/>
</dbReference>
<dbReference type="InterPro" id="IPR044292">
    <property type="entry name" value="NPR"/>
</dbReference>
<dbReference type="GO" id="GO:2000022">
    <property type="term" value="P:regulation of jasmonic acid mediated signaling pathway"/>
    <property type="evidence" value="ECO:0007669"/>
    <property type="project" value="InterPro"/>
</dbReference>
<dbReference type="GO" id="GO:2000031">
    <property type="term" value="P:regulation of salicylic acid mediated signaling pathway"/>
    <property type="evidence" value="ECO:0007669"/>
    <property type="project" value="InterPro"/>
</dbReference>
<evidence type="ECO:0000256" key="8">
    <source>
        <dbReference type="ARBA" id="ARBA00022833"/>
    </source>
</evidence>
<keyword evidence="3" id="KW-0479">Metal-binding</keyword>
<evidence type="ECO:0000256" key="2">
    <source>
        <dbReference type="ARBA" id="ARBA00004906"/>
    </source>
</evidence>
<gene>
    <name evidence="16" type="ORF">D8674_018894</name>
</gene>
<dbReference type="Gene3D" id="3.30.710.10">
    <property type="entry name" value="Potassium Channel Kv1.1, Chain A"/>
    <property type="match status" value="2"/>
</dbReference>
<evidence type="ECO:0000259" key="15">
    <source>
        <dbReference type="PROSITE" id="PS52046"/>
    </source>
</evidence>
<evidence type="ECO:0000256" key="13">
    <source>
        <dbReference type="PROSITE-ProRule" id="PRU01391"/>
    </source>
</evidence>
<feature type="domain" description="BTB" evidence="14">
    <location>
        <begin position="572"/>
        <end position="648"/>
    </location>
</feature>
<reference evidence="17" key="2">
    <citation type="submission" date="2019-10" db="EMBL/GenBank/DDBJ databases">
        <title>A de novo genome assembly of a pear dwarfing rootstock.</title>
        <authorList>
            <person name="Wang F."/>
            <person name="Wang J."/>
            <person name="Li S."/>
            <person name="Zhang Y."/>
            <person name="Fang M."/>
            <person name="Ma L."/>
            <person name="Zhao Y."/>
            <person name="Jiang S."/>
        </authorList>
    </citation>
    <scope>NUCLEOTIDE SEQUENCE [LARGE SCALE GENOMIC DNA]</scope>
</reference>
<proteinExistence type="inferred from homology"/>
<comment type="similarity">
    <text evidence="11">Belongs to the plant 'ANKYRIN-BTB/POZ' family. 'NPR1-like' subfamily.</text>
</comment>
<dbReference type="PROSITE" id="PS52046">
    <property type="entry name" value="ZF_C2HC_NPR"/>
    <property type="match status" value="2"/>
</dbReference>
<dbReference type="Proteomes" id="UP000327157">
    <property type="component" value="Chromosome 17"/>
</dbReference>
<keyword evidence="17" id="KW-1185">Reference proteome</keyword>
<dbReference type="PROSITE" id="PS50088">
    <property type="entry name" value="ANK_REPEAT"/>
    <property type="match status" value="2"/>
</dbReference>
<name>A0A5N5GBP5_9ROSA</name>
<keyword evidence="8" id="KW-0862">Zinc</keyword>
<evidence type="ECO:0000313" key="16">
    <source>
        <dbReference type="EMBL" id="KAB2610862.1"/>
    </source>
</evidence>
<accession>A0A5N5GBP5</accession>
<dbReference type="GO" id="GO:0009862">
    <property type="term" value="P:systemic acquired resistance, salicylic acid mediated signaling pathway"/>
    <property type="evidence" value="ECO:0007669"/>
    <property type="project" value="InterPro"/>
</dbReference>
<dbReference type="GO" id="GO:0005634">
    <property type="term" value="C:nucleus"/>
    <property type="evidence" value="ECO:0007669"/>
    <property type="project" value="UniProtKB-SubCell"/>
</dbReference>
<dbReference type="InterPro" id="IPR000210">
    <property type="entry name" value="BTB/POZ_dom"/>
</dbReference>
<keyword evidence="5 13" id="KW-0863">Zinc-finger</keyword>
<evidence type="ECO:0000256" key="6">
    <source>
        <dbReference type="ARBA" id="ARBA00022786"/>
    </source>
</evidence>
<evidence type="ECO:0000256" key="9">
    <source>
        <dbReference type="ARBA" id="ARBA00023043"/>
    </source>
</evidence>
<evidence type="ECO:0000256" key="12">
    <source>
        <dbReference type="PROSITE-ProRule" id="PRU00023"/>
    </source>
</evidence>
<evidence type="ECO:0000256" key="11">
    <source>
        <dbReference type="ARBA" id="ARBA00044947"/>
    </source>
</evidence>
<feature type="repeat" description="ANK" evidence="12">
    <location>
        <begin position="830"/>
        <end position="862"/>
    </location>
</feature>
<dbReference type="AlphaFoldDB" id="A0A5N5GBP5"/>
<dbReference type="OrthoDB" id="71307at2759"/>
<evidence type="ECO:0000259" key="14">
    <source>
        <dbReference type="PROSITE" id="PS50097"/>
    </source>
</evidence>
<dbReference type="FunFam" id="3.30.710.10:FF:000110">
    <property type="entry name" value="Regulatory protein NPR3"/>
    <property type="match status" value="2"/>
</dbReference>
<comment type="subcellular location">
    <subcellularLocation>
        <location evidence="1">Nucleus</location>
    </subcellularLocation>
</comment>
<feature type="domain" description="C2HC NPR-type" evidence="15">
    <location>
        <begin position="96"/>
        <end position="110"/>
    </location>
</feature>
<dbReference type="Pfam" id="PF00651">
    <property type="entry name" value="BTB"/>
    <property type="match status" value="2"/>
</dbReference>
<dbReference type="GO" id="GO:0042742">
    <property type="term" value="P:defense response to bacterium"/>
    <property type="evidence" value="ECO:0007669"/>
    <property type="project" value="TreeGrafter"/>
</dbReference>
<comment type="caution">
    <text evidence="13">Lacks conserved residue(s) required for the propagation of feature annotation.</text>
</comment>
<dbReference type="InterPro" id="IPR002110">
    <property type="entry name" value="Ankyrin_rpt"/>
</dbReference>
<comment type="caution">
    <text evidence="16">The sequence shown here is derived from an EMBL/GenBank/DDBJ whole genome shotgun (WGS) entry which is preliminary data.</text>
</comment>
<dbReference type="FunFam" id="1.25.40.20:FF:000123">
    <property type="entry name" value="regulatory protein NPR3-like"/>
    <property type="match status" value="1"/>
</dbReference>
<evidence type="ECO:0000256" key="1">
    <source>
        <dbReference type="ARBA" id="ARBA00004123"/>
    </source>
</evidence>